<reference evidence="2 3" key="2">
    <citation type="submission" date="2020-02" db="EMBL/GenBank/DDBJ databases">
        <title>Erythrobacter dongmakensis sp. nov., isolated from a tidal mudflat.</title>
        <authorList>
            <person name="Kim I.S."/>
        </authorList>
    </citation>
    <scope>NUCLEOTIDE SEQUENCE [LARGE SCALE GENOMIC DNA]</scope>
    <source>
        <strain evidence="2 3">GH3-10</strain>
    </source>
</reference>
<dbReference type="CDD" id="cd06121">
    <property type="entry name" value="cupin_YML079wp"/>
    <property type="match status" value="1"/>
</dbReference>
<dbReference type="SUPFAM" id="SSF51182">
    <property type="entry name" value="RmlC-like cupins"/>
    <property type="match status" value="1"/>
</dbReference>
<sequence length="145" mass="15947">MTNARDLIEKLKLEQHPEGGWYRETWRADAPDGERGSATAILFLLEQGQSSHWHSVDATEIWLWHSGNPLQLSLSDPTGTALAEIRLGPDVAGGDIVQQVIRPGEWQAAQPLTGEHDYTLVSCIVSPAFEFSGFTLAPEGWQPGE</sequence>
<dbReference type="PANTHER" id="PTHR33387:SF3">
    <property type="entry name" value="DUF985 DOMAIN-CONTAINING PROTEIN"/>
    <property type="match status" value="1"/>
</dbReference>
<dbReference type="AlphaFoldDB" id="A0A844XHY7"/>
<evidence type="ECO:0000313" key="2">
    <source>
        <dbReference type="EMBL" id="MWV29174.1"/>
    </source>
</evidence>
<dbReference type="InterPro" id="IPR011051">
    <property type="entry name" value="RmlC_Cupin_sf"/>
</dbReference>
<accession>A0A844XHY7</accession>
<proteinExistence type="predicted"/>
<evidence type="ECO:0000313" key="3">
    <source>
        <dbReference type="Proteomes" id="UP000461409"/>
    </source>
</evidence>
<evidence type="ECO:0000259" key="1">
    <source>
        <dbReference type="Pfam" id="PF06172"/>
    </source>
</evidence>
<dbReference type="RefSeq" id="WP_160486784.1">
    <property type="nucleotide sequence ID" value="NZ_WUBR01000003.1"/>
</dbReference>
<reference evidence="2 3" key="1">
    <citation type="submission" date="2019-12" db="EMBL/GenBank/DDBJ databases">
        <authorList>
            <person name="Lee S.D."/>
        </authorList>
    </citation>
    <scope>NUCLEOTIDE SEQUENCE [LARGE SCALE GENOMIC DNA]</scope>
    <source>
        <strain evidence="2 3">GH3-10</strain>
    </source>
</reference>
<feature type="domain" description="DUF985" evidence="1">
    <location>
        <begin position="6"/>
        <end position="137"/>
    </location>
</feature>
<dbReference type="EMBL" id="WUBR01000003">
    <property type="protein sequence ID" value="MWV29174.1"/>
    <property type="molecule type" value="Genomic_DNA"/>
</dbReference>
<dbReference type="PANTHER" id="PTHR33387">
    <property type="entry name" value="RMLC-LIKE JELLY ROLL FOLD PROTEIN"/>
    <property type="match status" value="1"/>
</dbReference>
<dbReference type="Gene3D" id="2.60.120.10">
    <property type="entry name" value="Jelly Rolls"/>
    <property type="match status" value="1"/>
</dbReference>
<name>A0A844XHY7_9SPHN</name>
<gene>
    <name evidence="2" type="ORF">GRF63_14815</name>
</gene>
<dbReference type="InterPro" id="IPR014710">
    <property type="entry name" value="RmlC-like_jellyroll"/>
</dbReference>
<dbReference type="InterPro" id="IPR039935">
    <property type="entry name" value="YML079W-like"/>
</dbReference>
<protein>
    <submittedName>
        <fullName evidence="2">Cupin</fullName>
    </submittedName>
</protein>
<dbReference type="InterPro" id="IPR009327">
    <property type="entry name" value="Cupin_DUF985"/>
</dbReference>
<dbReference type="Pfam" id="PF06172">
    <property type="entry name" value="Cupin_5"/>
    <property type="match status" value="1"/>
</dbReference>
<comment type="caution">
    <text evidence="2">The sequence shown here is derived from an EMBL/GenBank/DDBJ whole genome shotgun (WGS) entry which is preliminary data.</text>
</comment>
<dbReference type="Proteomes" id="UP000461409">
    <property type="component" value="Unassembled WGS sequence"/>
</dbReference>
<keyword evidence="3" id="KW-1185">Reference proteome</keyword>
<organism evidence="2 3">
    <name type="scientific">Aurantiacibacter rhizosphaerae</name>
    <dbReference type="NCBI Taxonomy" id="2691582"/>
    <lineage>
        <taxon>Bacteria</taxon>
        <taxon>Pseudomonadati</taxon>
        <taxon>Pseudomonadota</taxon>
        <taxon>Alphaproteobacteria</taxon>
        <taxon>Sphingomonadales</taxon>
        <taxon>Erythrobacteraceae</taxon>
        <taxon>Aurantiacibacter</taxon>
    </lineage>
</organism>